<evidence type="ECO:0000259" key="7">
    <source>
        <dbReference type="Pfam" id="PF22062"/>
    </source>
</evidence>
<keyword evidence="5" id="KW-0539">Nucleus</keyword>
<evidence type="ECO:0000256" key="3">
    <source>
        <dbReference type="ARBA" id="ARBA00018596"/>
    </source>
</evidence>
<dbReference type="InterPro" id="IPR016722">
    <property type="entry name" value="DNA_pol_alpha_bsu"/>
</dbReference>
<dbReference type="Proteomes" id="UP001219933">
    <property type="component" value="Chromosome 1"/>
</dbReference>
<sequence length="514" mass="56449">MANLAQLLGTRGPAAADVPMIDAAARDWDADIRVTEALNDGVASAWSRDYIENMPRRVAPRAALAVGTDLKQWNYRYMFEKKGERSLELDNRLDQMGEVIAHAFSLDELSDPSIPSQESVYTVGRICSRVDPGVAQSRLSPQTLMLESSRMVGNGQRVALALDPECRVRYAWSDESAGASSTVGLFPGMIVGLRGRNGSGGRFVADEILMPPALPHPATSRTELQEQYSAQDGVLRFAIACGPFTAPTDLDFRPWHRLMDFVEHARPDVVVLLGPFLSESHPLIEKGDIDELPTDIFRRHISQRLVKLVESSPSTLPVLVPSTSDVFHAHHAYPQPFIDKSDPALGLPKRTRCLPNPCVFYINELAIGVSTADVLGDLQREELVQRVAAAPDGTRRGADPMVRLARHVLGQRNFYPLFPPSATSGLPLDLSHSALCALQQVTPDLLILPSRVRPFLRVVDSAVVVNPGQLASENGDSFVRTQVEPFGSLDGEPEDLVVHELYRRARVELVHTTT</sequence>
<gene>
    <name evidence="8" type="primary">POL12</name>
    <name evidence="8" type="ORF">MCUN1_000447</name>
</gene>
<evidence type="ECO:0000256" key="1">
    <source>
        <dbReference type="ARBA" id="ARBA00004123"/>
    </source>
</evidence>
<keyword evidence="9" id="KW-1185">Reference proteome</keyword>
<comment type="subcellular location">
    <subcellularLocation>
        <location evidence="1">Nucleus</location>
    </subcellularLocation>
</comment>
<keyword evidence="4" id="KW-0235">DNA replication</keyword>
<dbReference type="GO" id="GO:0006270">
    <property type="term" value="P:DNA replication initiation"/>
    <property type="evidence" value="ECO:0007669"/>
    <property type="project" value="TreeGrafter"/>
</dbReference>
<evidence type="ECO:0000313" key="8">
    <source>
        <dbReference type="EMBL" id="WFD33634.1"/>
    </source>
</evidence>
<dbReference type="GO" id="GO:0003887">
    <property type="term" value="F:DNA-directed DNA polymerase activity"/>
    <property type="evidence" value="ECO:0007669"/>
    <property type="project" value="UniProtKB-KW"/>
</dbReference>
<reference evidence="8" key="1">
    <citation type="submission" date="2023-03" db="EMBL/GenBank/DDBJ databases">
        <title>Mating type loci evolution in Malassezia.</title>
        <authorList>
            <person name="Coelho M.A."/>
        </authorList>
    </citation>
    <scope>NUCLEOTIDE SEQUENCE</scope>
    <source>
        <strain evidence="8">CBS 11721</strain>
    </source>
</reference>
<dbReference type="Pfam" id="PF04042">
    <property type="entry name" value="DNA_pol_E_B"/>
    <property type="match status" value="1"/>
</dbReference>
<dbReference type="InterPro" id="IPR007185">
    <property type="entry name" value="DNA_pol_a/d/e_bsu"/>
</dbReference>
<evidence type="ECO:0000259" key="6">
    <source>
        <dbReference type="Pfam" id="PF04042"/>
    </source>
</evidence>
<dbReference type="EMBL" id="CP119877">
    <property type="protein sequence ID" value="WFD33634.1"/>
    <property type="molecule type" value="Genomic_DNA"/>
</dbReference>
<comment type="similarity">
    <text evidence="2">Belongs to the DNA polymerase alpha subunit B family.</text>
</comment>
<dbReference type="PANTHER" id="PTHR23061">
    <property type="entry name" value="DNA POLYMERASE 2 ALPHA 70 KDA SUBUNIT"/>
    <property type="match status" value="1"/>
</dbReference>
<keyword evidence="8" id="KW-0548">Nucleotidyltransferase</keyword>
<evidence type="ECO:0000313" key="9">
    <source>
        <dbReference type="Proteomes" id="UP001219933"/>
    </source>
</evidence>
<proteinExistence type="inferred from homology"/>
<keyword evidence="8" id="KW-0808">Transferase</keyword>
<dbReference type="Pfam" id="PF22062">
    <property type="entry name" value="OB_DPOA2"/>
    <property type="match status" value="1"/>
</dbReference>
<dbReference type="InterPro" id="IPR054300">
    <property type="entry name" value="OB_DPOA2"/>
</dbReference>
<dbReference type="GO" id="GO:0003677">
    <property type="term" value="F:DNA binding"/>
    <property type="evidence" value="ECO:0007669"/>
    <property type="project" value="InterPro"/>
</dbReference>
<dbReference type="GO" id="GO:0005658">
    <property type="term" value="C:alpha DNA polymerase:primase complex"/>
    <property type="evidence" value="ECO:0007669"/>
    <property type="project" value="TreeGrafter"/>
</dbReference>
<keyword evidence="8" id="KW-0239">DNA-directed DNA polymerase</keyword>
<name>A0AAF0ERA0_9BASI</name>
<dbReference type="PANTHER" id="PTHR23061:SF12">
    <property type="entry name" value="DNA POLYMERASE ALPHA SUBUNIT B"/>
    <property type="match status" value="1"/>
</dbReference>
<dbReference type="PIRSF" id="PIRSF018300">
    <property type="entry name" value="DNA_pol_alph_2"/>
    <property type="match status" value="1"/>
</dbReference>
<accession>A0AAF0ERA0</accession>
<feature type="domain" description="DNA polymerase alpha subunit B OB" evidence="7">
    <location>
        <begin position="89"/>
        <end position="163"/>
    </location>
</feature>
<evidence type="ECO:0000256" key="5">
    <source>
        <dbReference type="ARBA" id="ARBA00023242"/>
    </source>
</evidence>
<evidence type="ECO:0000256" key="4">
    <source>
        <dbReference type="ARBA" id="ARBA00022705"/>
    </source>
</evidence>
<evidence type="ECO:0000256" key="2">
    <source>
        <dbReference type="ARBA" id="ARBA00007299"/>
    </source>
</evidence>
<dbReference type="AlphaFoldDB" id="A0AAF0ERA0"/>
<dbReference type="Gene3D" id="3.60.21.60">
    <property type="match status" value="2"/>
</dbReference>
<organism evidence="8 9">
    <name type="scientific">Malassezia cuniculi</name>
    <dbReference type="NCBI Taxonomy" id="948313"/>
    <lineage>
        <taxon>Eukaryota</taxon>
        <taxon>Fungi</taxon>
        <taxon>Dikarya</taxon>
        <taxon>Basidiomycota</taxon>
        <taxon>Ustilaginomycotina</taxon>
        <taxon>Malasseziomycetes</taxon>
        <taxon>Malasseziales</taxon>
        <taxon>Malasseziaceae</taxon>
        <taxon>Malassezia</taxon>
    </lineage>
</organism>
<protein>
    <recommendedName>
        <fullName evidence="3">DNA polymerase alpha subunit B</fullName>
    </recommendedName>
</protein>
<feature type="domain" description="DNA polymerase alpha/delta/epsilon subunit B" evidence="6">
    <location>
        <begin position="237"/>
        <end position="455"/>
    </location>
</feature>